<dbReference type="InterPro" id="IPR001810">
    <property type="entry name" value="F-box_dom"/>
</dbReference>
<proteinExistence type="predicted"/>
<reference evidence="2 3" key="1">
    <citation type="submission" date="2014-04" db="EMBL/GenBank/DDBJ databases">
        <authorList>
            <consortium name="DOE Joint Genome Institute"/>
            <person name="Kuo A."/>
            <person name="Zuccaro A."/>
            <person name="Kohler A."/>
            <person name="Nagy L.G."/>
            <person name="Floudas D."/>
            <person name="Copeland A."/>
            <person name="Barry K.W."/>
            <person name="Cichocki N."/>
            <person name="Veneault-Fourrey C."/>
            <person name="LaButti K."/>
            <person name="Lindquist E.A."/>
            <person name="Lipzen A."/>
            <person name="Lundell T."/>
            <person name="Morin E."/>
            <person name="Murat C."/>
            <person name="Sun H."/>
            <person name="Tunlid A."/>
            <person name="Henrissat B."/>
            <person name="Grigoriev I.V."/>
            <person name="Hibbett D.S."/>
            <person name="Martin F."/>
            <person name="Nordberg H.P."/>
            <person name="Cantor M.N."/>
            <person name="Hua S.X."/>
        </authorList>
    </citation>
    <scope>NUCLEOTIDE SEQUENCE [LARGE SCALE GENOMIC DNA]</scope>
    <source>
        <strain evidence="2 3">MAFF 305830</strain>
    </source>
</reference>
<keyword evidence="3" id="KW-1185">Reference proteome</keyword>
<feature type="domain" description="F-box" evidence="1">
    <location>
        <begin position="59"/>
        <end position="109"/>
    </location>
</feature>
<evidence type="ECO:0000313" key="3">
    <source>
        <dbReference type="Proteomes" id="UP000054097"/>
    </source>
</evidence>
<dbReference type="Gene3D" id="1.20.1280.50">
    <property type="match status" value="1"/>
</dbReference>
<reference evidence="3" key="2">
    <citation type="submission" date="2015-01" db="EMBL/GenBank/DDBJ databases">
        <title>Evolutionary Origins and Diversification of the Mycorrhizal Mutualists.</title>
        <authorList>
            <consortium name="DOE Joint Genome Institute"/>
            <consortium name="Mycorrhizal Genomics Consortium"/>
            <person name="Kohler A."/>
            <person name="Kuo A."/>
            <person name="Nagy L.G."/>
            <person name="Floudas D."/>
            <person name="Copeland A."/>
            <person name="Barry K.W."/>
            <person name="Cichocki N."/>
            <person name="Veneault-Fourrey C."/>
            <person name="LaButti K."/>
            <person name="Lindquist E.A."/>
            <person name="Lipzen A."/>
            <person name="Lundell T."/>
            <person name="Morin E."/>
            <person name="Murat C."/>
            <person name="Riley R."/>
            <person name="Ohm R."/>
            <person name="Sun H."/>
            <person name="Tunlid A."/>
            <person name="Henrissat B."/>
            <person name="Grigoriev I.V."/>
            <person name="Hibbett D.S."/>
            <person name="Martin F."/>
        </authorList>
    </citation>
    <scope>NUCLEOTIDE SEQUENCE [LARGE SCALE GENOMIC DNA]</scope>
    <source>
        <strain evidence="3">MAFF 305830</strain>
    </source>
</reference>
<dbReference type="HOGENOM" id="CLU_571292_0_0_1"/>
<dbReference type="OrthoDB" id="3155440at2759"/>
<dbReference type="SUPFAM" id="SSF81383">
    <property type="entry name" value="F-box domain"/>
    <property type="match status" value="1"/>
</dbReference>
<dbReference type="Proteomes" id="UP000054097">
    <property type="component" value="Unassembled WGS sequence"/>
</dbReference>
<dbReference type="Pfam" id="PF12937">
    <property type="entry name" value="F-box-like"/>
    <property type="match status" value="1"/>
</dbReference>
<dbReference type="PROSITE" id="PS50181">
    <property type="entry name" value="FBOX"/>
    <property type="match status" value="1"/>
</dbReference>
<dbReference type="EMBL" id="KN824306">
    <property type="protein sequence ID" value="KIM26424.1"/>
    <property type="molecule type" value="Genomic_DNA"/>
</dbReference>
<sequence>MDLEQLLQASEKAGDCAGGRRMDDLDHCDREITRLKGLLAHYQLCRETILTAQSTRGSPSSVHTLPDEILLIIFEYRVWWDHPSILDLLFVCRRWSKLISHSSILWTRIQIKPRFPHTECFNWATYVGTCLSRSSDLPLHVCIDLSYIWSREGFFSETIAKAVLEYVDQGRHKEVIRGLNFANLRLPSARYDRFRGRVIIAIARATGHGALLRRWKSLYLKLPTRGFTTEEWTWDKLAGTAEGMESLTIVNMAGVNSNTVSFPHLRHLSLLKDDDAHPDIGDISSLDIYEPSLLHLEYQVTAHWDNLKPLANFAHLETLRLHRPDIRLPPFSPEPKHLAKLSIRLPNLHTLVLSGTLSAISFIVWDLPALNRLEFIRHSAPQFEVELGPIPKLIDTSAPRVRPRQVQWTVAQPFRHTWCQVAITAALDNIVQHYHAADVIIVAEFAQAAVESLLAGFRDDPQFTTQFVFKSDSDEISV</sequence>
<evidence type="ECO:0000313" key="2">
    <source>
        <dbReference type="EMBL" id="KIM26424.1"/>
    </source>
</evidence>
<dbReference type="CDD" id="cd09917">
    <property type="entry name" value="F-box_SF"/>
    <property type="match status" value="1"/>
</dbReference>
<organism evidence="2 3">
    <name type="scientific">Serendipita vermifera MAFF 305830</name>
    <dbReference type="NCBI Taxonomy" id="933852"/>
    <lineage>
        <taxon>Eukaryota</taxon>
        <taxon>Fungi</taxon>
        <taxon>Dikarya</taxon>
        <taxon>Basidiomycota</taxon>
        <taxon>Agaricomycotina</taxon>
        <taxon>Agaricomycetes</taxon>
        <taxon>Sebacinales</taxon>
        <taxon>Serendipitaceae</taxon>
        <taxon>Serendipita</taxon>
    </lineage>
</organism>
<evidence type="ECO:0000259" key="1">
    <source>
        <dbReference type="PROSITE" id="PS50181"/>
    </source>
</evidence>
<accession>A0A0C3B2K9</accession>
<dbReference type="InterPro" id="IPR036047">
    <property type="entry name" value="F-box-like_dom_sf"/>
</dbReference>
<name>A0A0C3B2K9_SERVB</name>
<protein>
    <recommendedName>
        <fullName evidence="1">F-box domain-containing protein</fullName>
    </recommendedName>
</protein>
<gene>
    <name evidence="2" type="ORF">M408DRAFT_330597</name>
</gene>
<dbReference type="AlphaFoldDB" id="A0A0C3B2K9"/>